<comment type="subcellular location">
    <subcellularLocation>
        <location evidence="1">Membrane</location>
        <topology evidence="1">Multi-pass membrane protein</topology>
    </subcellularLocation>
</comment>
<evidence type="ECO:0000313" key="8">
    <source>
        <dbReference type="Proteomes" id="UP000076276"/>
    </source>
</evidence>
<dbReference type="InterPro" id="IPR036458">
    <property type="entry name" value="Na:dicarbo_symporter_sf"/>
</dbReference>
<dbReference type="SUPFAM" id="SSF118215">
    <property type="entry name" value="Proton glutamate symport protein"/>
    <property type="match status" value="1"/>
</dbReference>
<evidence type="ECO:0000256" key="4">
    <source>
        <dbReference type="ARBA" id="ARBA00022989"/>
    </source>
</evidence>
<accession>A0A151XZ31</accession>
<dbReference type="Pfam" id="PF00375">
    <property type="entry name" value="SDF"/>
    <property type="match status" value="1"/>
</dbReference>
<proteinExistence type="predicted"/>
<dbReference type="InterPro" id="IPR001991">
    <property type="entry name" value="Na-dicarboxylate_symporter"/>
</dbReference>
<organism evidence="7 8">
    <name type="scientific">Acinetobacter pragensis</name>
    <dbReference type="NCBI Taxonomy" id="1806892"/>
    <lineage>
        <taxon>Bacteria</taxon>
        <taxon>Pseudomonadati</taxon>
        <taxon>Pseudomonadota</taxon>
        <taxon>Gammaproteobacteria</taxon>
        <taxon>Moraxellales</taxon>
        <taxon>Moraxellaceae</taxon>
        <taxon>Acinetobacter</taxon>
    </lineage>
</organism>
<evidence type="ECO:0000256" key="2">
    <source>
        <dbReference type="ARBA" id="ARBA00022448"/>
    </source>
</evidence>
<dbReference type="EMBL" id="LUAW01000035">
    <property type="protein sequence ID" value="KYQ71037.1"/>
    <property type="molecule type" value="Genomic_DNA"/>
</dbReference>
<evidence type="ECO:0000313" key="7">
    <source>
        <dbReference type="EMBL" id="KYQ71037.1"/>
    </source>
</evidence>
<keyword evidence="8" id="KW-1185">Reference proteome</keyword>
<dbReference type="Gene3D" id="1.10.3860.10">
    <property type="entry name" value="Sodium:dicarboxylate symporter"/>
    <property type="match status" value="1"/>
</dbReference>
<keyword evidence="2" id="KW-0813">Transport</keyword>
<evidence type="ECO:0000256" key="1">
    <source>
        <dbReference type="ARBA" id="ARBA00004141"/>
    </source>
</evidence>
<protein>
    <recommendedName>
        <fullName evidence="9">L-cystine transporter tcyP</fullName>
    </recommendedName>
</protein>
<evidence type="ECO:0000256" key="5">
    <source>
        <dbReference type="ARBA" id="ARBA00023136"/>
    </source>
</evidence>
<evidence type="ECO:0000256" key="6">
    <source>
        <dbReference type="SAM" id="Phobius"/>
    </source>
</evidence>
<keyword evidence="3 6" id="KW-0812">Transmembrane</keyword>
<keyword evidence="5 6" id="KW-0472">Membrane</keyword>
<gene>
    <name evidence="7" type="ORF">AZH43_16385</name>
</gene>
<reference evidence="7 8" key="1">
    <citation type="submission" date="2016-03" db="EMBL/GenBank/DDBJ databases">
        <title>Acinetobacter genomospecies 28 strain ANC 4149.</title>
        <authorList>
            <person name="Radolfova-Krizova L."/>
            <person name="Nemec A."/>
        </authorList>
    </citation>
    <scope>NUCLEOTIDE SEQUENCE [LARGE SCALE GENOMIC DNA]</scope>
    <source>
        <strain evidence="7 8">ANC 4149</strain>
    </source>
</reference>
<dbReference type="STRING" id="1806892.AZH43_16385"/>
<dbReference type="Proteomes" id="UP000076276">
    <property type="component" value="Unassembled WGS sequence"/>
</dbReference>
<dbReference type="GO" id="GO:0016020">
    <property type="term" value="C:membrane"/>
    <property type="evidence" value="ECO:0007669"/>
    <property type="project" value="UniProtKB-SubCell"/>
</dbReference>
<dbReference type="GO" id="GO:0015293">
    <property type="term" value="F:symporter activity"/>
    <property type="evidence" value="ECO:0007669"/>
    <property type="project" value="InterPro"/>
</dbReference>
<name>A0A151XZ31_9GAMM</name>
<dbReference type="AlphaFoldDB" id="A0A151XZ31"/>
<comment type="caution">
    <text evidence="7">The sequence shown here is derived from an EMBL/GenBank/DDBJ whole genome shotgun (WGS) entry which is preliminary data.</text>
</comment>
<sequence length="91" mass="9886">MLNIAVFIALLLLLAQMHKTQWSLSKKVFAGLGLGVIFGLGLHAVYSSSPDILKDSIQWFNIVGNGYVKLLQMVVMPLVFISILGAVIKTA</sequence>
<evidence type="ECO:0000256" key="3">
    <source>
        <dbReference type="ARBA" id="ARBA00022692"/>
    </source>
</evidence>
<feature type="transmembrane region" description="Helical" evidence="6">
    <location>
        <begin position="27"/>
        <end position="46"/>
    </location>
</feature>
<evidence type="ECO:0008006" key="9">
    <source>
        <dbReference type="Google" id="ProtNLM"/>
    </source>
</evidence>
<feature type="transmembrane region" description="Helical" evidence="6">
    <location>
        <begin position="67"/>
        <end position="88"/>
    </location>
</feature>
<keyword evidence="4 6" id="KW-1133">Transmembrane helix</keyword>